<evidence type="ECO:0000313" key="1">
    <source>
        <dbReference type="EMBL" id="CAG8498181.1"/>
    </source>
</evidence>
<accession>A0A9N9EXY2</accession>
<name>A0A9N9EXY2_9GLOM</name>
<dbReference type="EMBL" id="CAJVQA010000980">
    <property type="protein sequence ID" value="CAG8498181.1"/>
    <property type="molecule type" value="Genomic_DNA"/>
</dbReference>
<evidence type="ECO:0000313" key="2">
    <source>
        <dbReference type="Proteomes" id="UP000789759"/>
    </source>
</evidence>
<dbReference type="Proteomes" id="UP000789759">
    <property type="component" value="Unassembled WGS sequence"/>
</dbReference>
<gene>
    <name evidence="1" type="ORF">CPELLU_LOCUS2318</name>
</gene>
<reference evidence="1" key="1">
    <citation type="submission" date="2021-06" db="EMBL/GenBank/DDBJ databases">
        <authorList>
            <person name="Kallberg Y."/>
            <person name="Tangrot J."/>
            <person name="Rosling A."/>
        </authorList>
    </citation>
    <scope>NUCLEOTIDE SEQUENCE</scope>
    <source>
        <strain evidence="1">FL966</strain>
    </source>
</reference>
<organism evidence="1 2">
    <name type="scientific">Cetraspora pellucida</name>
    <dbReference type="NCBI Taxonomy" id="1433469"/>
    <lineage>
        <taxon>Eukaryota</taxon>
        <taxon>Fungi</taxon>
        <taxon>Fungi incertae sedis</taxon>
        <taxon>Mucoromycota</taxon>
        <taxon>Glomeromycotina</taxon>
        <taxon>Glomeromycetes</taxon>
        <taxon>Diversisporales</taxon>
        <taxon>Gigasporaceae</taxon>
        <taxon>Cetraspora</taxon>
    </lineage>
</organism>
<sequence length="40" mass="4636">MRSNLDKSSYVTRLLESKLGYVNQTNIDREAARYNVMLSV</sequence>
<keyword evidence="2" id="KW-1185">Reference proteome</keyword>
<protein>
    <submittedName>
        <fullName evidence="1">14230_t:CDS:1</fullName>
    </submittedName>
</protein>
<dbReference type="AlphaFoldDB" id="A0A9N9EXY2"/>
<comment type="caution">
    <text evidence="1">The sequence shown here is derived from an EMBL/GenBank/DDBJ whole genome shotgun (WGS) entry which is preliminary data.</text>
</comment>
<proteinExistence type="predicted"/>